<sequence>MHGLYAWGSNIYGQLGLGAHCSPADPHILEPAPVYLPVNATPVLDIVCGDFHSVALSVTGSVFTFGSNREGQLGIDESQPHLATVAATGCAYEPLHVLLPQENEVVYLITAGSQSTAVVATTGEVFQWGKCVPNGSDGARGRISRWLPEDLRALSDYDGASGPVWHSIAIADGLVVATRHAFVSSDETKDPATEQ</sequence>
<dbReference type="Pfam" id="PF00415">
    <property type="entry name" value="RCC1"/>
    <property type="match status" value="2"/>
</dbReference>
<name>A0AAD9LBG0_9STRA</name>
<dbReference type="InterPro" id="IPR051553">
    <property type="entry name" value="Ran_GTPase-activating"/>
</dbReference>
<proteinExistence type="predicted"/>
<gene>
    <name evidence="2" type="ORF">P3T76_014021</name>
</gene>
<dbReference type="Proteomes" id="UP001259832">
    <property type="component" value="Unassembled WGS sequence"/>
</dbReference>
<dbReference type="PANTHER" id="PTHR45982">
    <property type="entry name" value="REGULATOR OF CHROMOSOME CONDENSATION"/>
    <property type="match status" value="1"/>
</dbReference>
<dbReference type="EMBL" id="JASMQC010000039">
    <property type="protein sequence ID" value="KAK1930350.1"/>
    <property type="molecule type" value="Genomic_DNA"/>
</dbReference>
<reference evidence="2" key="1">
    <citation type="submission" date="2023-08" db="EMBL/GenBank/DDBJ databases">
        <title>Reference Genome Resource for the Citrus Pathogen Phytophthora citrophthora.</title>
        <authorList>
            <person name="Moller H."/>
            <person name="Coetzee B."/>
            <person name="Rose L.J."/>
            <person name="Van Niekerk J.M."/>
        </authorList>
    </citation>
    <scope>NUCLEOTIDE SEQUENCE</scope>
    <source>
        <strain evidence="2">STE-U-9442</strain>
    </source>
</reference>
<keyword evidence="3" id="KW-1185">Reference proteome</keyword>
<dbReference type="InterPro" id="IPR000408">
    <property type="entry name" value="Reg_chr_condens"/>
</dbReference>
<dbReference type="SUPFAM" id="SSF50985">
    <property type="entry name" value="RCC1/BLIP-II"/>
    <property type="match status" value="1"/>
</dbReference>
<feature type="repeat" description="RCC1" evidence="1">
    <location>
        <begin position="2"/>
        <end position="59"/>
    </location>
</feature>
<organism evidence="2 3">
    <name type="scientific">Phytophthora citrophthora</name>
    <dbReference type="NCBI Taxonomy" id="4793"/>
    <lineage>
        <taxon>Eukaryota</taxon>
        <taxon>Sar</taxon>
        <taxon>Stramenopiles</taxon>
        <taxon>Oomycota</taxon>
        <taxon>Peronosporomycetes</taxon>
        <taxon>Peronosporales</taxon>
        <taxon>Peronosporaceae</taxon>
        <taxon>Phytophthora</taxon>
    </lineage>
</organism>
<evidence type="ECO:0000313" key="3">
    <source>
        <dbReference type="Proteomes" id="UP001259832"/>
    </source>
</evidence>
<dbReference type="PRINTS" id="PR00633">
    <property type="entry name" value="RCCNDNSATION"/>
</dbReference>
<dbReference type="InterPro" id="IPR009091">
    <property type="entry name" value="RCC1/BLIP-II"/>
</dbReference>
<accession>A0AAD9LBG0</accession>
<dbReference type="PROSITE" id="PS50012">
    <property type="entry name" value="RCC1_3"/>
    <property type="match status" value="2"/>
</dbReference>
<dbReference type="Gene3D" id="2.130.10.30">
    <property type="entry name" value="Regulator of chromosome condensation 1/beta-lactamase-inhibitor protein II"/>
    <property type="match status" value="1"/>
</dbReference>
<feature type="repeat" description="RCC1" evidence="1">
    <location>
        <begin position="60"/>
        <end position="122"/>
    </location>
</feature>
<protein>
    <submittedName>
        <fullName evidence="2">E3 ubiquitin-protein ligase HERC3</fullName>
    </submittedName>
</protein>
<evidence type="ECO:0000256" key="1">
    <source>
        <dbReference type="PROSITE-ProRule" id="PRU00235"/>
    </source>
</evidence>
<dbReference type="GO" id="GO:0005085">
    <property type="term" value="F:guanyl-nucleotide exchange factor activity"/>
    <property type="evidence" value="ECO:0007669"/>
    <property type="project" value="TreeGrafter"/>
</dbReference>
<dbReference type="PANTHER" id="PTHR45982:SF1">
    <property type="entry name" value="REGULATOR OF CHROMOSOME CONDENSATION"/>
    <property type="match status" value="1"/>
</dbReference>
<dbReference type="AlphaFoldDB" id="A0AAD9LBG0"/>
<comment type="caution">
    <text evidence="2">The sequence shown here is derived from an EMBL/GenBank/DDBJ whole genome shotgun (WGS) entry which is preliminary data.</text>
</comment>
<evidence type="ECO:0000313" key="2">
    <source>
        <dbReference type="EMBL" id="KAK1930350.1"/>
    </source>
</evidence>
<dbReference type="GO" id="GO:0005737">
    <property type="term" value="C:cytoplasm"/>
    <property type="evidence" value="ECO:0007669"/>
    <property type="project" value="TreeGrafter"/>
</dbReference>